<keyword evidence="4" id="KW-0325">Glycoprotein</keyword>
<evidence type="ECO:0000256" key="2">
    <source>
        <dbReference type="ARBA" id="ARBA00022729"/>
    </source>
</evidence>
<dbReference type="AlphaFoldDB" id="A0A8C5IG71"/>
<dbReference type="InterPro" id="IPR015631">
    <property type="entry name" value="CD2/SLAM_rcpt"/>
</dbReference>
<keyword evidence="5" id="KW-0812">Transmembrane</keyword>
<keyword evidence="3 5" id="KW-0472">Membrane</keyword>
<dbReference type="InterPro" id="IPR013783">
    <property type="entry name" value="Ig-like_fold"/>
</dbReference>
<sequence length="492" mass="53157">MGNRCKTSLACVEKMEFLGWGRGMGPGARSGHCRCGPGVAPAVTVSPPELWSLSWGHSLTWGFPGSGLGSPECQNPAVTHDVTAGASLCLVPGKPPQEWTEMHWKRDINSGERLRILTAPRDGSVSYPKGPFHGRVKFQRGNLSLCISPVHREDNGVYWAEFENSGVISTRCIRVSVWGECLGPCALLPPYPSVPVSPGPHVPVSLCPRVPLSPCPCVPVSLCPSVPSHPAVPADPVQRPELKSQILQRDRGRCHLSLLCSSPGNVSYSWACAGDGLEPIPEPVPEPIPEPIPGQIPGQIPGSPSRLLRSLPEGADPQICLCNVSNPAGWSAARAALTCPEISGNFSLWTLLAGAGAGAVGLILLLVGFCCWWRKRRKNSREGTPGTAPEQELTVYATVGEKKRRQDPARTGEATQEGATIYAVVTPRTVEHPRHHEEPVNFTIYSTVQFDHRPSSIKRKRLDRSLVSTAYLEDNGGYRRLGFPNPADRQRP</sequence>
<evidence type="ECO:0000313" key="6">
    <source>
        <dbReference type="Ensembl" id="ENSJHYP00000003756.1"/>
    </source>
</evidence>
<dbReference type="GO" id="GO:0009897">
    <property type="term" value="C:external side of plasma membrane"/>
    <property type="evidence" value="ECO:0007669"/>
    <property type="project" value="TreeGrafter"/>
</dbReference>
<keyword evidence="2" id="KW-0732">Signal</keyword>
<reference evidence="6" key="1">
    <citation type="submission" date="2025-08" db="UniProtKB">
        <authorList>
            <consortium name="Ensembl"/>
        </authorList>
    </citation>
    <scope>IDENTIFICATION</scope>
</reference>
<dbReference type="GO" id="GO:0002323">
    <property type="term" value="P:natural killer cell activation involved in immune response"/>
    <property type="evidence" value="ECO:0007669"/>
    <property type="project" value="TreeGrafter"/>
</dbReference>
<protein>
    <submittedName>
        <fullName evidence="6">Uncharacterized protein</fullName>
    </submittedName>
</protein>
<evidence type="ECO:0000256" key="3">
    <source>
        <dbReference type="ARBA" id="ARBA00023136"/>
    </source>
</evidence>
<evidence type="ECO:0000256" key="4">
    <source>
        <dbReference type="ARBA" id="ARBA00023180"/>
    </source>
</evidence>
<dbReference type="GO" id="GO:0042288">
    <property type="term" value="F:MHC class I protein binding"/>
    <property type="evidence" value="ECO:0007669"/>
    <property type="project" value="TreeGrafter"/>
</dbReference>
<dbReference type="PANTHER" id="PTHR12080:SF56">
    <property type="entry name" value="NATURAL KILLER CELL RECEPTOR 2B4"/>
    <property type="match status" value="1"/>
</dbReference>
<keyword evidence="5" id="KW-1133">Transmembrane helix</keyword>
<evidence type="ECO:0000313" key="7">
    <source>
        <dbReference type="Proteomes" id="UP000694408"/>
    </source>
</evidence>
<dbReference type="SUPFAM" id="SSF48726">
    <property type="entry name" value="Immunoglobulin"/>
    <property type="match status" value="1"/>
</dbReference>
<organism evidence="6 7">
    <name type="scientific">Junco hyemalis</name>
    <name type="common">Dark-eyed junco</name>
    <dbReference type="NCBI Taxonomy" id="40217"/>
    <lineage>
        <taxon>Eukaryota</taxon>
        <taxon>Metazoa</taxon>
        <taxon>Chordata</taxon>
        <taxon>Craniata</taxon>
        <taxon>Vertebrata</taxon>
        <taxon>Euteleostomi</taxon>
        <taxon>Archelosauria</taxon>
        <taxon>Archosauria</taxon>
        <taxon>Dinosauria</taxon>
        <taxon>Saurischia</taxon>
        <taxon>Theropoda</taxon>
        <taxon>Coelurosauria</taxon>
        <taxon>Aves</taxon>
        <taxon>Neognathae</taxon>
        <taxon>Neoaves</taxon>
        <taxon>Telluraves</taxon>
        <taxon>Australaves</taxon>
        <taxon>Passeriformes</taxon>
        <taxon>Passerellidae</taxon>
        <taxon>Junco</taxon>
    </lineage>
</organism>
<dbReference type="Gene3D" id="2.60.40.10">
    <property type="entry name" value="Immunoglobulins"/>
    <property type="match status" value="1"/>
</dbReference>
<keyword evidence="7" id="KW-1185">Reference proteome</keyword>
<dbReference type="Ensembl" id="ENSJHYT00000004610.1">
    <property type="protein sequence ID" value="ENSJHYP00000003756.1"/>
    <property type="gene ID" value="ENSJHYG00000003096.1"/>
</dbReference>
<reference evidence="6" key="2">
    <citation type="submission" date="2025-09" db="UniProtKB">
        <authorList>
            <consortium name="Ensembl"/>
        </authorList>
    </citation>
    <scope>IDENTIFICATION</scope>
</reference>
<proteinExistence type="predicted"/>
<comment type="subcellular location">
    <subcellularLocation>
        <location evidence="1">Membrane</location>
    </subcellularLocation>
</comment>
<accession>A0A8C5IG71</accession>
<evidence type="ECO:0000256" key="5">
    <source>
        <dbReference type="SAM" id="Phobius"/>
    </source>
</evidence>
<dbReference type="Proteomes" id="UP000694408">
    <property type="component" value="Unplaced"/>
</dbReference>
<dbReference type="InterPro" id="IPR036179">
    <property type="entry name" value="Ig-like_dom_sf"/>
</dbReference>
<name>A0A8C5IG71_JUNHY</name>
<dbReference type="PANTHER" id="PTHR12080">
    <property type="entry name" value="SIGNALING LYMPHOCYTIC ACTIVATION MOLECULE"/>
    <property type="match status" value="1"/>
</dbReference>
<evidence type="ECO:0000256" key="1">
    <source>
        <dbReference type="ARBA" id="ARBA00004370"/>
    </source>
</evidence>
<feature type="transmembrane region" description="Helical" evidence="5">
    <location>
        <begin position="348"/>
        <end position="373"/>
    </location>
</feature>